<feature type="compositionally biased region" description="Low complexity" evidence="1">
    <location>
        <begin position="1436"/>
        <end position="1474"/>
    </location>
</feature>
<protein>
    <submittedName>
        <fullName evidence="3">Transmembrane protein, putative</fullName>
    </submittedName>
</protein>
<name>A0A0S4JNH1_BODSA</name>
<feature type="compositionally biased region" description="Low complexity" evidence="1">
    <location>
        <begin position="1005"/>
        <end position="1016"/>
    </location>
</feature>
<dbReference type="EMBL" id="CYKH01001877">
    <property type="protein sequence ID" value="CUG90937.1"/>
    <property type="molecule type" value="Genomic_DNA"/>
</dbReference>
<feature type="compositionally biased region" description="Polar residues" evidence="1">
    <location>
        <begin position="1403"/>
        <end position="1420"/>
    </location>
</feature>
<feature type="region of interest" description="Disordered" evidence="1">
    <location>
        <begin position="960"/>
        <end position="1016"/>
    </location>
</feature>
<feature type="compositionally biased region" description="Polar residues" evidence="1">
    <location>
        <begin position="800"/>
        <end position="810"/>
    </location>
</feature>
<gene>
    <name evidence="3" type="ORF">BSAL_29370</name>
</gene>
<feature type="region of interest" description="Disordered" evidence="1">
    <location>
        <begin position="842"/>
        <end position="934"/>
    </location>
</feature>
<reference evidence="4" key="1">
    <citation type="submission" date="2015-09" db="EMBL/GenBank/DDBJ databases">
        <authorList>
            <consortium name="Pathogen Informatics"/>
        </authorList>
    </citation>
    <scope>NUCLEOTIDE SEQUENCE [LARGE SCALE GENOMIC DNA]</scope>
    <source>
        <strain evidence="4">Lake Konstanz</strain>
    </source>
</reference>
<feature type="transmembrane region" description="Helical" evidence="2">
    <location>
        <begin position="465"/>
        <end position="482"/>
    </location>
</feature>
<feature type="region of interest" description="Disordered" evidence="1">
    <location>
        <begin position="345"/>
        <end position="366"/>
    </location>
</feature>
<feature type="transmembrane region" description="Helical" evidence="2">
    <location>
        <begin position="488"/>
        <end position="505"/>
    </location>
</feature>
<feature type="region of interest" description="Disordered" evidence="1">
    <location>
        <begin position="1389"/>
        <end position="1420"/>
    </location>
</feature>
<organism evidence="3 4">
    <name type="scientific">Bodo saltans</name>
    <name type="common">Flagellated protozoan</name>
    <dbReference type="NCBI Taxonomy" id="75058"/>
    <lineage>
        <taxon>Eukaryota</taxon>
        <taxon>Discoba</taxon>
        <taxon>Euglenozoa</taxon>
        <taxon>Kinetoplastea</taxon>
        <taxon>Metakinetoplastina</taxon>
        <taxon>Eubodonida</taxon>
        <taxon>Bodonidae</taxon>
        <taxon>Bodo</taxon>
    </lineage>
</organism>
<feature type="region of interest" description="Disordered" evidence="1">
    <location>
        <begin position="1"/>
        <end position="43"/>
    </location>
</feature>
<feature type="compositionally biased region" description="Low complexity" evidence="1">
    <location>
        <begin position="649"/>
        <end position="658"/>
    </location>
</feature>
<feature type="compositionally biased region" description="Low complexity" evidence="1">
    <location>
        <begin position="1041"/>
        <end position="1050"/>
    </location>
</feature>
<sequence>MPAQVSSGAAKKRRAGETESAAQQQQQQSQTQPQLQQPISGGAAARAKTSSSIALASLRLFALSFMCLVFAVVRKQFHLPFVALEGMIPLVLFVVADRDASSQKYRSPSALRAQGVAAFDVHHQAQQQLQFSKQQQLQQHLRRQAQWVELVIVTGGVYLFLDNYALEQAVAIVLAINAVHWALRSLIPSVLSVSFTWMCYQFVDDTSFAAPSSESHSASSSTSSGLPSGLIDRLVTMSMASLQQHSSGIATAATTVLQSGNIAPSAQQHLRSLGIAYEPPRWVTAVCLALSIQLLFNTGHILAQYRSSLLLGLAEYLEEFSAYVSHRLTVWTTPTSKKIHVAAGHNNKQKQQVATETDPQSTTSSSSSLTTSILAAVSDFLDSTTYFVSPTSLLGFVLWYALMAVDWYAQFSLGGALLAAFTVLAIPQHAAGQSGGRRGSSSGVGSPTTSTAAGASSTTKSSTPVMGFLTVVVALDCVIYLIVSPRAVCMVANAVLSAFAILYFWNHSRVSSFSSSATITTQRHAFPLAVVWIGMVGSDLWVQLDNTFHVLLRTSTSTTDAISYPYLGAAGISGGDVPGGIAGVTVAILAALVAEAETPSPFRHLVAVHTIGFGMYLLYSAFVETSRATMLAEQELKILTFLAQPPQPASQQAISSSSLDPQGQHDDHHFNQEAATNHHEVPALAQQQSRGRQSTATTGSHHSSRGVSPLIPVVVENESHISATESEASLASSSNAAQHGGMATEKQQKKKGSASRTAANQLAVDSSISAANPLTAGMRNDDDVNASATSAAVATKENELQSSPGASSANGDAVIISSSSTQPSTQPSRDVTPLDEMHLVVTTGKASNPASQTTTSKKATKKKEMPPQSVDAVEPTSPVDDASVRSDPSPDIKISTGKTPNTSNKVESKATRSLALEAPVARHNTHSEDKPAATLRRVVAPPQAIAHEHLDEGVTLEASAIPSAPSTTKTSAPNSKQSTAVHTKSGATNKPAATPVAVNASKHQATSSAATPAPSSAAVNINTTKLSFGDVVRGAKAIPPAAAAASPSSSQNAQGPLSVDGPEMQASSSSAVVTGAKGKQAVADSKSAAAVGGVRYSMSIGSIDGPEGDESLGTQPSSSQRRIADRLHQDGFSQRGDTPLGQLTSPTTLTKASKTIKSIDDDDADDDDDGNVGPQSLGSASNPIVPPSPLSEKPTPTSLPPPISPQRSSKDSQSNKNEKNRKEIQPIALSAPLSPGGRRGGGDDSNSAAIPATSGFDHFGGMRLGTSPLIRERGPMPTVTGSYDMTSALMSELTGGAPPPPPLPTSAATDNSALDLAMFHFALTGGSIDEGAASVQPFSTPAVTNNSNNNPFHPASDVGGGAFPDDDVTGADSSSTVYNIDSMISQLASAGNSPLPSDAPAFPTSQARQTTTGSIPHRPSTQFLTLEELTKAVHATTTPPTLSDPSSQQPFHPSGNGDDGAASTASGASSTAWGVPTSAAPQQHTAASDAQYEALSQGFLLNLLDDDQPTAQQHHMNTNIQQNSYTNMGGLHGGGGFSVVGSNGVPMAPPSAPSYGATMMMQQPQPQIYQVGPNGGVVPVPGSGPSGSAVSQVVMTTQGPYAVVTLSNGQQIMCPVVYQQNPAPVM</sequence>
<feature type="compositionally biased region" description="Polar residues" evidence="1">
    <location>
        <begin position="896"/>
        <end position="905"/>
    </location>
</feature>
<feature type="compositionally biased region" description="Polar residues" evidence="1">
    <location>
        <begin position="349"/>
        <end position="360"/>
    </location>
</feature>
<feature type="compositionally biased region" description="Low complexity" evidence="1">
    <location>
        <begin position="439"/>
        <end position="461"/>
    </location>
</feature>
<feature type="region of interest" description="Disordered" evidence="1">
    <location>
        <begin position="721"/>
        <end position="760"/>
    </location>
</feature>
<feature type="transmembrane region" description="Helical" evidence="2">
    <location>
        <begin position="564"/>
        <end position="593"/>
    </location>
</feature>
<feature type="region of interest" description="Disordered" evidence="1">
    <location>
        <begin position="1343"/>
        <end position="1374"/>
    </location>
</feature>
<feature type="compositionally biased region" description="Polar residues" evidence="1">
    <location>
        <begin position="964"/>
        <end position="988"/>
    </location>
</feature>
<keyword evidence="4" id="KW-1185">Reference proteome</keyword>
<evidence type="ECO:0000256" key="1">
    <source>
        <dbReference type="SAM" id="MobiDB-lite"/>
    </source>
</evidence>
<feature type="transmembrane region" description="Helical" evidence="2">
    <location>
        <begin position="79"/>
        <end position="96"/>
    </location>
</feature>
<feature type="transmembrane region" description="Helical" evidence="2">
    <location>
        <begin position="605"/>
        <end position="622"/>
    </location>
</feature>
<feature type="compositionally biased region" description="Acidic residues" evidence="1">
    <location>
        <begin position="1160"/>
        <end position="1170"/>
    </location>
</feature>
<feature type="region of interest" description="Disordered" evidence="1">
    <location>
        <begin position="649"/>
        <end position="708"/>
    </location>
</feature>
<keyword evidence="2" id="KW-1133">Transmembrane helix</keyword>
<feature type="transmembrane region" description="Helical" evidence="2">
    <location>
        <begin position="384"/>
        <end position="402"/>
    </location>
</feature>
<feature type="compositionally biased region" description="Low complexity" evidence="1">
    <location>
        <begin position="722"/>
        <end position="737"/>
    </location>
</feature>
<dbReference type="Proteomes" id="UP000051952">
    <property type="component" value="Unassembled WGS sequence"/>
</dbReference>
<dbReference type="VEuPathDB" id="TriTrypDB:BSAL_29370"/>
<feature type="region of interest" description="Disordered" evidence="1">
    <location>
        <begin position="1041"/>
        <end position="1255"/>
    </location>
</feature>
<feature type="compositionally biased region" description="Polar residues" evidence="1">
    <location>
        <begin position="1173"/>
        <end position="1182"/>
    </location>
</feature>
<evidence type="ECO:0000313" key="4">
    <source>
        <dbReference type="Proteomes" id="UP000051952"/>
    </source>
</evidence>
<feature type="compositionally biased region" description="Polar residues" evidence="1">
    <location>
        <begin position="1479"/>
        <end position="1488"/>
    </location>
</feature>
<feature type="transmembrane region" description="Helical" evidence="2">
    <location>
        <begin position="53"/>
        <end position="73"/>
    </location>
</feature>
<proteinExistence type="predicted"/>
<feature type="compositionally biased region" description="Polar residues" evidence="1">
    <location>
        <begin position="1131"/>
        <end position="1156"/>
    </location>
</feature>
<keyword evidence="2 3" id="KW-0812">Transmembrane</keyword>
<feature type="region of interest" description="Disordered" evidence="1">
    <location>
        <begin position="1435"/>
        <end position="1490"/>
    </location>
</feature>
<feature type="compositionally biased region" description="Low complexity" evidence="1">
    <location>
        <begin position="18"/>
        <end position="38"/>
    </location>
</feature>
<keyword evidence="2" id="KW-0472">Membrane</keyword>
<evidence type="ECO:0000313" key="3">
    <source>
        <dbReference type="EMBL" id="CUG90937.1"/>
    </source>
</evidence>
<feature type="region of interest" description="Disordered" evidence="1">
    <location>
        <begin position="431"/>
        <end position="461"/>
    </location>
</feature>
<feature type="region of interest" description="Disordered" evidence="1">
    <location>
        <begin position="787"/>
        <end position="812"/>
    </location>
</feature>
<accession>A0A0S4JNH1</accession>
<feature type="compositionally biased region" description="Polar residues" evidence="1">
    <location>
        <begin position="685"/>
        <end position="701"/>
    </location>
</feature>
<feature type="compositionally biased region" description="Basic and acidic residues" evidence="1">
    <location>
        <begin position="663"/>
        <end position="681"/>
    </location>
</feature>
<evidence type="ECO:0000256" key="2">
    <source>
        <dbReference type="SAM" id="Phobius"/>
    </source>
</evidence>
<feature type="compositionally biased region" description="Polar residues" evidence="1">
    <location>
        <begin position="1112"/>
        <end position="1121"/>
    </location>
</feature>